<keyword evidence="5" id="KW-1185">Reference proteome</keyword>
<dbReference type="RefSeq" id="WP_319614626.1">
    <property type="nucleotide sequence ID" value="NZ_JAWXYB010000018.1"/>
</dbReference>
<dbReference type="Proteomes" id="UP001279553">
    <property type="component" value="Unassembled WGS sequence"/>
</dbReference>
<organism evidence="4 5">
    <name type="scientific">Acidiphilium acidophilum</name>
    <name type="common">Thiobacillus acidophilus</name>
    <dbReference type="NCBI Taxonomy" id="76588"/>
    <lineage>
        <taxon>Bacteria</taxon>
        <taxon>Pseudomonadati</taxon>
        <taxon>Pseudomonadota</taxon>
        <taxon>Alphaproteobacteria</taxon>
        <taxon>Acetobacterales</taxon>
        <taxon>Acidocellaceae</taxon>
        <taxon>Acidiphilium</taxon>
    </lineage>
</organism>
<keyword evidence="2" id="KW-0560">Oxidoreductase</keyword>
<dbReference type="Gene3D" id="3.40.50.720">
    <property type="entry name" value="NAD(P)-binding Rossmann-like Domain"/>
    <property type="match status" value="1"/>
</dbReference>
<dbReference type="GO" id="GO:0050664">
    <property type="term" value="F:oxidoreductase activity, acting on NAD(P)H, oxygen as acceptor"/>
    <property type="evidence" value="ECO:0007669"/>
    <property type="project" value="TreeGrafter"/>
</dbReference>
<dbReference type="EMBL" id="JAWXYB010000018">
    <property type="protein sequence ID" value="MDX5931730.1"/>
    <property type="molecule type" value="Genomic_DNA"/>
</dbReference>
<evidence type="ECO:0000313" key="4">
    <source>
        <dbReference type="EMBL" id="MDX5931730.1"/>
    </source>
</evidence>
<dbReference type="PANTHER" id="PTHR43008">
    <property type="entry name" value="BENZIL REDUCTASE"/>
    <property type="match status" value="1"/>
</dbReference>
<dbReference type="SUPFAM" id="SSF51735">
    <property type="entry name" value="NAD(P)-binding Rossmann-fold domains"/>
    <property type="match status" value="1"/>
</dbReference>
<dbReference type="InterPro" id="IPR036291">
    <property type="entry name" value="NAD(P)-bd_dom_sf"/>
</dbReference>
<dbReference type="PRINTS" id="PR00081">
    <property type="entry name" value="GDHRDH"/>
</dbReference>
<reference evidence="4 5" key="1">
    <citation type="submission" date="2023-11" db="EMBL/GenBank/DDBJ databases">
        <title>MicrobeMod: A computational toolkit for identifying prokaryotic methylation and restriction-modification with nanopore sequencing.</title>
        <authorList>
            <person name="Crits-Christoph A."/>
            <person name="Kang S.C."/>
            <person name="Lee H."/>
            <person name="Ostrov N."/>
        </authorList>
    </citation>
    <scope>NUCLEOTIDE SEQUENCE [LARGE SCALE GENOMIC DNA]</scope>
    <source>
        <strain evidence="4 5">DSMZ 700</strain>
    </source>
</reference>
<proteinExistence type="inferred from homology"/>
<dbReference type="AlphaFoldDB" id="A0AAW9DU92"/>
<evidence type="ECO:0000256" key="1">
    <source>
        <dbReference type="ARBA" id="ARBA00006484"/>
    </source>
</evidence>
<comment type="similarity">
    <text evidence="1 3">Belongs to the short-chain dehydrogenases/reductases (SDR) family.</text>
</comment>
<dbReference type="PRINTS" id="PR00080">
    <property type="entry name" value="SDRFAMILY"/>
</dbReference>
<evidence type="ECO:0000256" key="3">
    <source>
        <dbReference type="RuleBase" id="RU000363"/>
    </source>
</evidence>
<dbReference type="PROSITE" id="PS00061">
    <property type="entry name" value="ADH_SHORT"/>
    <property type="match status" value="1"/>
</dbReference>
<dbReference type="CDD" id="cd05233">
    <property type="entry name" value="SDR_c"/>
    <property type="match status" value="1"/>
</dbReference>
<dbReference type="Pfam" id="PF00106">
    <property type="entry name" value="adh_short"/>
    <property type="match status" value="1"/>
</dbReference>
<dbReference type="InterPro" id="IPR020904">
    <property type="entry name" value="Sc_DH/Rdtase_CS"/>
</dbReference>
<protein>
    <submittedName>
        <fullName evidence="4">SDR family NAD(P)-dependent oxidoreductase</fullName>
    </submittedName>
</protein>
<sequence length="281" mass="29511">MTSHPAFVAGRGAVITGGASGIGLATAHYCADLGMPLFLADIDAAALEAASTTLRASHPGLTIETIVTDVAKRQDVQRLHDRAVKAGPIGLVMNNAGVEGGGGLAADAARWHEIIDTNLWGVINGVQIFTPTLMAQGGPAAIVNTGSKQGITMPPGDTAYNVSKAGIKAVTEALAHDLREAGSLVTAHLLIPGFTFTGFTRKRVAEKPDAAWTPAQVVDFMADRLGEGDFYILCPDNAVTPSLDHKRIAWAAGDIIHNRPALSRWHKDYQAAFDAFIKQGD</sequence>
<name>A0AAW9DU92_ACIAO</name>
<evidence type="ECO:0000313" key="5">
    <source>
        <dbReference type="Proteomes" id="UP001279553"/>
    </source>
</evidence>
<gene>
    <name evidence="4" type="ORF">SIL87_13245</name>
</gene>
<dbReference type="PANTHER" id="PTHR43008:SF7">
    <property type="entry name" value="SHORT CHAIN DEHYDROGENASE_REDUCTASE (AFU_ORTHOLOGUE AFUA_2G00830)"/>
    <property type="match status" value="1"/>
</dbReference>
<comment type="caution">
    <text evidence="4">The sequence shown here is derived from an EMBL/GenBank/DDBJ whole genome shotgun (WGS) entry which is preliminary data.</text>
</comment>
<accession>A0AAW9DU92</accession>
<evidence type="ECO:0000256" key="2">
    <source>
        <dbReference type="ARBA" id="ARBA00023002"/>
    </source>
</evidence>
<dbReference type="InterPro" id="IPR002347">
    <property type="entry name" value="SDR_fam"/>
</dbReference>